<evidence type="ECO:0000313" key="4">
    <source>
        <dbReference type="EMBL" id="OAB40789.1"/>
    </source>
</evidence>
<evidence type="ECO:0000313" key="5">
    <source>
        <dbReference type="Proteomes" id="UP000076967"/>
    </source>
</evidence>
<dbReference type="Proteomes" id="UP000076967">
    <property type="component" value="Unassembled WGS sequence"/>
</dbReference>
<sequence length="1039" mass="117897">MTQLNIDQVAIVEYEPKYAASVADMWNQSRESWGGDNSVRTEQVILAEHTNSSHLKVFLALAKDEVVGYCSFSHYKDDEGALYIPLLNVRPDYHGRKVGKTLVLRALQETINLGWTRLDLHTWPGNTKAVPTYKKSGFFWEKRDDTTHLMNFIPSVLQTEPVRGYFEDIDWYTASTRVLLVEPDGRKENGFDYFTYEWNKDGRYLKMEYERTGRGLRLIETDDYLISATVVNHSLPFGKNYEIIYELISKNNVPLTVEVSGVSNKQIEFDLSESRVVTGTDVIKGQFRVHPIEEEQNPWQNHPVVEAELSINGLKTVFKVGIVPTYPATLTLESANHAFYVGQEMELFLTIENGFNEETVFSFDMPTTSMISFEQRHIETTIPAKGRRTVPITATLNEYGVLKQSIELLVVIGNEQIVVHRELNALFQGHTAMFGGETQTEWIICNGGYSVHLNKLNNNTTVAQDGKEIHDTELTFPKLGLPFSNEFVKNRPIHVTQYTERQLMVMEAHYTMPGYEGILLVAITKLHGNGIVKHHYRVQNTSDVTTACDLILREGIMYDIMNNVIPYDGEYLDLRQGVDASLKDCWDFKLIIENWFFAYRGLSNHGISWPASQQLLKDGWVFAIEHPLGKLHAGQVIETEPVCIMVGTFADWRDFRAFAMQEQNSKQLRTSEHLTCSLNDGNPFVKDSFQITLKERTTIYLDGQVTVSSDLNSIVSDSLTIASDQQLSQVTLPITIQGNHKVDVADIQLNFEPFETKRRKIIFPISHAEVQCETSTQQGLEVFTADNGTLRIQASPAFAPSLFSITHQGREWLDSSFPQVGPKSWWNPWLGGIATSFRWSSLLSLMEEPRTTSFTQLTDNKGNEWSGIRMSVSITNNEKYKGLILHHHYMLLPGAPVVCHIIMIEQLTGAHLPPIRMITSSFFKASEDLKNSQVHLNGMQGDPLVYKAGRIQYDIETSGIVQYGSSEHAERLTLVTHPDLEVCYAFVNTHAMSSTVIEELLVKVGESQFAKPQFYTIGDQIVPDHVYSDLFDIRFTTQS</sequence>
<dbReference type="RefSeq" id="WP_068535358.1">
    <property type="nucleotide sequence ID" value="NZ_LVJH01000034.1"/>
</dbReference>
<dbReference type="GO" id="GO:0016747">
    <property type="term" value="F:acyltransferase activity, transferring groups other than amino-acyl groups"/>
    <property type="evidence" value="ECO:0007669"/>
    <property type="project" value="InterPro"/>
</dbReference>
<proteinExistence type="predicted"/>
<dbReference type="AlphaFoldDB" id="A0A168JLE2"/>
<evidence type="ECO:0000256" key="1">
    <source>
        <dbReference type="ARBA" id="ARBA00022679"/>
    </source>
</evidence>
<dbReference type="OrthoDB" id="9776689at2"/>
<evidence type="ECO:0000259" key="3">
    <source>
        <dbReference type="PROSITE" id="PS51186"/>
    </source>
</evidence>
<dbReference type="PANTHER" id="PTHR43877">
    <property type="entry name" value="AMINOALKYLPHOSPHONATE N-ACETYLTRANSFERASE-RELATED-RELATED"/>
    <property type="match status" value="1"/>
</dbReference>
<dbReference type="InterPro" id="IPR050832">
    <property type="entry name" value="Bact_Acetyltransf"/>
</dbReference>
<keyword evidence="5" id="KW-1185">Reference proteome</keyword>
<name>A0A168JLE2_9BACL</name>
<evidence type="ECO:0000256" key="2">
    <source>
        <dbReference type="ARBA" id="ARBA00023315"/>
    </source>
</evidence>
<dbReference type="InterPro" id="IPR000182">
    <property type="entry name" value="GNAT_dom"/>
</dbReference>
<dbReference type="PROSITE" id="PS51186">
    <property type="entry name" value="GNAT"/>
    <property type="match status" value="1"/>
</dbReference>
<dbReference type="CDD" id="cd04301">
    <property type="entry name" value="NAT_SF"/>
    <property type="match status" value="1"/>
</dbReference>
<gene>
    <name evidence="4" type="ORF">PGLA_17610</name>
</gene>
<keyword evidence="1" id="KW-0808">Transferase</keyword>
<keyword evidence="2" id="KW-0012">Acyltransferase</keyword>
<comment type="caution">
    <text evidence="4">The sequence shown here is derived from an EMBL/GenBank/DDBJ whole genome shotgun (WGS) entry which is preliminary data.</text>
</comment>
<dbReference type="SUPFAM" id="SSF55729">
    <property type="entry name" value="Acyl-CoA N-acyltransferases (Nat)"/>
    <property type="match status" value="1"/>
</dbReference>
<reference evidence="4 5" key="1">
    <citation type="submission" date="2016-03" db="EMBL/GenBank/DDBJ databases">
        <title>Draft genome sequence of Paenibacillus glacialis DSM 22343.</title>
        <authorList>
            <person name="Shin S.-K."/>
            <person name="Yi H."/>
        </authorList>
    </citation>
    <scope>NUCLEOTIDE SEQUENCE [LARGE SCALE GENOMIC DNA]</scope>
    <source>
        <strain evidence="4 5">DSM 22343</strain>
    </source>
</reference>
<protein>
    <recommendedName>
        <fullName evidence="3">N-acetyltransferase domain-containing protein</fullName>
    </recommendedName>
</protein>
<accession>A0A168JLE2</accession>
<dbReference type="STRING" id="494026.PGLA_17610"/>
<dbReference type="Pfam" id="PF00583">
    <property type="entry name" value="Acetyltransf_1"/>
    <property type="match status" value="1"/>
</dbReference>
<organism evidence="4 5">
    <name type="scientific">Paenibacillus glacialis</name>
    <dbReference type="NCBI Taxonomy" id="494026"/>
    <lineage>
        <taxon>Bacteria</taxon>
        <taxon>Bacillati</taxon>
        <taxon>Bacillota</taxon>
        <taxon>Bacilli</taxon>
        <taxon>Bacillales</taxon>
        <taxon>Paenibacillaceae</taxon>
        <taxon>Paenibacillus</taxon>
    </lineage>
</organism>
<dbReference type="EMBL" id="LVJH01000034">
    <property type="protein sequence ID" value="OAB40789.1"/>
    <property type="molecule type" value="Genomic_DNA"/>
</dbReference>
<feature type="domain" description="N-acetyltransferase" evidence="3">
    <location>
        <begin position="9"/>
        <end position="160"/>
    </location>
</feature>
<dbReference type="InterPro" id="IPR016181">
    <property type="entry name" value="Acyl_CoA_acyltransferase"/>
</dbReference>
<dbReference type="Gene3D" id="3.40.630.30">
    <property type="match status" value="1"/>
</dbReference>